<keyword evidence="1" id="KW-0132">Cell division</keyword>
<dbReference type="AlphaFoldDB" id="A0A177WNM8"/>
<dbReference type="Proteomes" id="UP000077115">
    <property type="component" value="Unassembled WGS sequence"/>
</dbReference>
<dbReference type="FunFam" id="1.10.472.10:FF:000001">
    <property type="entry name" value="G2/mitotic-specific cyclin"/>
    <property type="match status" value="1"/>
</dbReference>
<dbReference type="PANTHER" id="PTHR10177">
    <property type="entry name" value="CYCLINS"/>
    <property type="match status" value="1"/>
</dbReference>
<dbReference type="OrthoDB" id="5590282at2759"/>
<dbReference type="GO" id="GO:0051301">
    <property type="term" value="P:cell division"/>
    <property type="evidence" value="ECO:0007669"/>
    <property type="project" value="UniProtKB-KW"/>
</dbReference>
<dbReference type="Pfam" id="PF02984">
    <property type="entry name" value="Cyclin_C"/>
    <property type="match status" value="1"/>
</dbReference>
<dbReference type="VEuPathDB" id="FungiDB:BDEG_24631"/>
<name>A0A177WNM8_BATDL</name>
<accession>A0A177WNM8</accession>
<dbReference type="SMART" id="SM01332">
    <property type="entry name" value="Cyclin_C"/>
    <property type="match status" value="1"/>
</dbReference>
<comment type="similarity">
    <text evidence="4">Belongs to the cyclin family.</text>
</comment>
<keyword evidence="2 4" id="KW-0195">Cyclin</keyword>
<reference evidence="8 9" key="2">
    <citation type="submission" date="2016-05" db="EMBL/GenBank/DDBJ databases">
        <title>Lineage-specific infection strategies underlie the spectrum of fungal disease in amphibians.</title>
        <authorList>
            <person name="Cuomo C.A."/>
            <person name="Farrer R.A."/>
            <person name="James T."/>
            <person name="Longcore J."/>
            <person name="Birren B."/>
        </authorList>
    </citation>
    <scope>NUCLEOTIDE SEQUENCE [LARGE SCALE GENOMIC DNA]</scope>
    <source>
        <strain evidence="8 9">JEL423</strain>
    </source>
</reference>
<dbReference type="EMBL" id="DS022305">
    <property type="protein sequence ID" value="OAJ40961.1"/>
    <property type="molecule type" value="Genomic_DNA"/>
</dbReference>
<dbReference type="SMART" id="SM00385">
    <property type="entry name" value="CYCLIN"/>
    <property type="match status" value="2"/>
</dbReference>
<sequence length="759" mass="84658">MDSNSKPYMEGARQRPLRRTCLKDSSRMFKSDIPIDSHIQLQTHIPRSNSVVSRTAIPKLSSNPTKTNSESTFFHSSLTGTYMTGSDYSCHVPVKRVVLDDVSNRQPDLSIQSNSKRTKRVQPLESTTKPLRPLSTTVYAANQATQLLNSRSTKAAVVSRNDVLIAKQALRLKEREAAVRARTHSRPIVRSTIPMALADTKTVSTHTHLPSSLSMPTIKADKKFKVPSRPNPTQHPVSESTSFSESVSSTSTVVNYRSNKYAHVQSKVNSWANSSVGSNVDTSGTTLVSGSFIDTKENSDLYEMGVNHKMSSRSKKTVLDAASSCSLVESKSGNPVGRIADEDAVMEEISCSNNLLSTQPSRSQPISCKASSNTATLATRRRSLRNDSAFVEKSDVHTLSENANRLAVSAKRLSQKAVLTEMGQKLNTKTPQEMVNRLNSLAGRIPRSVSAPCAKLHVHTHASSAMFRSSCMATERDSNILLVSEYAEEIYQHLMKMEIHTMPTHINYMDTIQPSLEWHMRTKLLCWIVQVHNRFRLMPETLFLTVNIIDRFLSLKQVLLEKLQLVGVTALLIASKYEDRMAPAIGDLVYMVDNAYLPEEILQAERYILGMLQYELGYPGPYGFMRRVSAADGFNSRVRGIAKYFLEVAILDQRLLKHKSSILAASAMLLARKVAHDAPWTSEHVRTSGYTEKELLECVYTILEDVRIVGRIAFKRESGESGIDESETDVLVVYDKYATERYGSVSQHITKFLHTMGLN</sequence>
<keyword evidence="3" id="KW-0131">Cell cycle</keyword>
<dbReference type="PROSITE" id="PS00292">
    <property type="entry name" value="CYCLINS"/>
    <property type="match status" value="1"/>
</dbReference>
<feature type="domain" description="Cyclin C-terminal" evidence="7">
    <location>
        <begin position="619"/>
        <end position="751"/>
    </location>
</feature>
<dbReference type="STRING" id="403673.A0A177WNM8"/>
<dbReference type="eggNOG" id="KOG0653">
    <property type="taxonomic scope" value="Eukaryota"/>
</dbReference>
<evidence type="ECO:0000259" key="7">
    <source>
        <dbReference type="SMART" id="SM01332"/>
    </source>
</evidence>
<dbReference type="InterPro" id="IPR006671">
    <property type="entry name" value="Cyclin_N"/>
</dbReference>
<dbReference type="Gene3D" id="1.10.472.10">
    <property type="entry name" value="Cyclin-like"/>
    <property type="match status" value="2"/>
</dbReference>
<feature type="domain" description="Cyclin-like" evidence="6">
    <location>
        <begin position="526"/>
        <end position="610"/>
    </location>
</feature>
<dbReference type="InterPro" id="IPR036915">
    <property type="entry name" value="Cyclin-like_sf"/>
</dbReference>
<evidence type="ECO:0000313" key="9">
    <source>
        <dbReference type="Proteomes" id="UP000077115"/>
    </source>
</evidence>
<dbReference type="InterPro" id="IPR048258">
    <property type="entry name" value="Cyclins_cyclin-box"/>
</dbReference>
<evidence type="ECO:0000256" key="2">
    <source>
        <dbReference type="ARBA" id="ARBA00023127"/>
    </source>
</evidence>
<evidence type="ECO:0000256" key="4">
    <source>
        <dbReference type="RuleBase" id="RU000383"/>
    </source>
</evidence>
<dbReference type="InterPro" id="IPR013763">
    <property type="entry name" value="Cyclin-like_dom"/>
</dbReference>
<dbReference type="SUPFAM" id="SSF47954">
    <property type="entry name" value="Cyclin-like"/>
    <property type="match status" value="2"/>
</dbReference>
<proteinExistence type="inferred from homology"/>
<feature type="region of interest" description="Disordered" evidence="5">
    <location>
        <begin position="223"/>
        <end position="243"/>
    </location>
</feature>
<evidence type="ECO:0000313" key="8">
    <source>
        <dbReference type="EMBL" id="OAJ40961.1"/>
    </source>
</evidence>
<dbReference type="InterPro" id="IPR039361">
    <property type="entry name" value="Cyclin"/>
</dbReference>
<protein>
    <submittedName>
        <fullName evidence="8">Cyclin domain-containing protein</fullName>
    </submittedName>
</protein>
<reference evidence="8 9" key="1">
    <citation type="submission" date="2006-10" db="EMBL/GenBank/DDBJ databases">
        <title>The Genome Sequence of Batrachochytrium dendrobatidis JEL423.</title>
        <authorList>
            <consortium name="The Broad Institute Genome Sequencing Platform"/>
            <person name="Birren B."/>
            <person name="Lander E."/>
            <person name="Galagan J."/>
            <person name="Cuomo C."/>
            <person name="Devon K."/>
            <person name="Jaffe D."/>
            <person name="Butler J."/>
            <person name="Alvarez P."/>
            <person name="Gnerre S."/>
            <person name="Grabherr M."/>
            <person name="Kleber M."/>
            <person name="Mauceli E."/>
            <person name="Brockman W."/>
            <person name="Young S."/>
            <person name="LaButti K."/>
            <person name="Sykes S."/>
            <person name="DeCaprio D."/>
            <person name="Crawford M."/>
            <person name="Koehrsen M."/>
            <person name="Engels R."/>
            <person name="Montgomery P."/>
            <person name="Pearson M."/>
            <person name="Howarth C."/>
            <person name="Larson L."/>
            <person name="White J."/>
            <person name="O'Leary S."/>
            <person name="Kodira C."/>
            <person name="Zeng Q."/>
            <person name="Yandava C."/>
            <person name="Alvarado L."/>
            <person name="Longcore J."/>
            <person name="James T."/>
        </authorList>
    </citation>
    <scope>NUCLEOTIDE SEQUENCE [LARGE SCALE GENOMIC DNA]</scope>
    <source>
        <strain evidence="8 9">JEL423</strain>
    </source>
</reference>
<evidence type="ECO:0000259" key="6">
    <source>
        <dbReference type="SMART" id="SM00385"/>
    </source>
</evidence>
<evidence type="ECO:0000256" key="1">
    <source>
        <dbReference type="ARBA" id="ARBA00022618"/>
    </source>
</evidence>
<feature type="domain" description="Cyclin-like" evidence="6">
    <location>
        <begin position="623"/>
        <end position="704"/>
    </location>
</feature>
<evidence type="ECO:0000256" key="3">
    <source>
        <dbReference type="ARBA" id="ARBA00023306"/>
    </source>
</evidence>
<organism evidence="8 9">
    <name type="scientific">Batrachochytrium dendrobatidis (strain JEL423)</name>
    <dbReference type="NCBI Taxonomy" id="403673"/>
    <lineage>
        <taxon>Eukaryota</taxon>
        <taxon>Fungi</taxon>
        <taxon>Fungi incertae sedis</taxon>
        <taxon>Chytridiomycota</taxon>
        <taxon>Chytridiomycota incertae sedis</taxon>
        <taxon>Chytridiomycetes</taxon>
        <taxon>Rhizophydiales</taxon>
        <taxon>Rhizophydiales incertae sedis</taxon>
        <taxon>Batrachochytrium</taxon>
    </lineage>
</organism>
<gene>
    <name evidence="8" type="ORF">BDEG_24631</name>
</gene>
<dbReference type="Pfam" id="PF00134">
    <property type="entry name" value="Cyclin_N"/>
    <property type="match status" value="1"/>
</dbReference>
<evidence type="ECO:0000256" key="5">
    <source>
        <dbReference type="SAM" id="MobiDB-lite"/>
    </source>
</evidence>
<dbReference type="InterPro" id="IPR004367">
    <property type="entry name" value="Cyclin_C-dom"/>
</dbReference>